<proteinExistence type="predicted"/>
<evidence type="ECO:0000256" key="1">
    <source>
        <dbReference type="SAM" id="Phobius"/>
    </source>
</evidence>
<evidence type="ECO:0000313" key="4">
    <source>
        <dbReference type="Proteomes" id="UP000290378"/>
    </source>
</evidence>
<accession>A0A4Q0ZPY7</accession>
<evidence type="ECO:0000313" key="5">
    <source>
        <dbReference type="Proteomes" id="UP000290870"/>
    </source>
</evidence>
<dbReference type="OrthoDB" id="5346950at2"/>
<dbReference type="PANTHER" id="PTHR34703:SF1">
    <property type="entry name" value="ANTIPORTER SUBUNIT MNHG2-RELATED"/>
    <property type="match status" value="1"/>
</dbReference>
<dbReference type="RefSeq" id="WP_128985409.1">
    <property type="nucleotide sequence ID" value="NZ_CBCSEI010000001.1"/>
</dbReference>
<dbReference type="GO" id="GO:0015385">
    <property type="term" value="F:sodium:proton antiporter activity"/>
    <property type="evidence" value="ECO:0007669"/>
    <property type="project" value="TreeGrafter"/>
</dbReference>
<reference evidence="3 5" key="2">
    <citation type="submission" date="2017-10" db="EMBL/GenBank/DDBJ databases">
        <title>Genomics of the genus Arcobacter.</title>
        <authorList>
            <person name="Perez-Cataluna A."/>
            <person name="Figueras M.J."/>
        </authorList>
    </citation>
    <scope>NUCLEOTIDE SEQUENCE [LARGE SCALE GENOMIC DNA]</scope>
    <source>
        <strain evidence="3 5">F26</strain>
    </source>
</reference>
<feature type="transmembrane region" description="Helical" evidence="1">
    <location>
        <begin position="12"/>
        <end position="31"/>
    </location>
</feature>
<dbReference type="InterPro" id="IPR005133">
    <property type="entry name" value="PhaG_MnhG_YufB"/>
</dbReference>
<keyword evidence="1" id="KW-0472">Membrane</keyword>
<keyword evidence="1" id="KW-1133">Transmembrane helix</keyword>
<organism evidence="3 5">
    <name type="scientific">Arcobacter cloacae</name>
    <dbReference type="NCBI Taxonomy" id="1054034"/>
    <lineage>
        <taxon>Bacteria</taxon>
        <taxon>Pseudomonadati</taxon>
        <taxon>Campylobacterota</taxon>
        <taxon>Epsilonproteobacteria</taxon>
        <taxon>Campylobacterales</taxon>
        <taxon>Arcobacteraceae</taxon>
        <taxon>Arcobacter</taxon>
    </lineage>
</organism>
<dbReference type="AlphaFoldDB" id="A0A4Q0ZPY7"/>
<dbReference type="PANTHER" id="PTHR34703">
    <property type="entry name" value="ANTIPORTER SUBUNIT MNHG2-RELATED"/>
    <property type="match status" value="1"/>
</dbReference>
<sequence>MFDFLNLISNIFLILGTVFFIIGTIGVFRFFDLYTRLHALAKVDNLGVGFFVFGLILKSSSFLISLKLILIWILVLITSSTITYILTSHSNKSGEKPILKDDESLKNDS</sequence>
<evidence type="ECO:0000313" key="2">
    <source>
        <dbReference type="EMBL" id="RXI42462.1"/>
    </source>
</evidence>
<feature type="transmembrane region" description="Helical" evidence="1">
    <location>
        <begin position="69"/>
        <end position="87"/>
    </location>
</feature>
<evidence type="ECO:0000313" key="3">
    <source>
        <dbReference type="EMBL" id="RXJ85876.1"/>
    </source>
</evidence>
<dbReference type="EMBL" id="PDJZ01000001">
    <property type="protein sequence ID" value="RXJ85876.1"/>
    <property type="molecule type" value="Genomic_DNA"/>
</dbReference>
<reference evidence="2 4" key="1">
    <citation type="submission" date="2017-09" db="EMBL/GenBank/DDBJ databases">
        <title>Genomics of the genus Arcobacter.</title>
        <authorList>
            <person name="Perez-Cataluna A."/>
            <person name="Figueras M.J."/>
            <person name="Salas-Masso N."/>
        </authorList>
    </citation>
    <scope>NUCLEOTIDE SEQUENCE [LARGE SCALE GENOMIC DNA]</scope>
    <source>
        <strain evidence="2 4">CECT 7834</strain>
    </source>
</reference>
<comment type="caution">
    <text evidence="3">The sequence shown here is derived from an EMBL/GenBank/DDBJ whole genome shotgun (WGS) entry which is preliminary data.</text>
</comment>
<dbReference type="Proteomes" id="UP000290378">
    <property type="component" value="Unassembled WGS sequence"/>
</dbReference>
<gene>
    <name evidence="2" type="ORF">CP963_02885</name>
    <name evidence="3" type="ORF">CRU90_01035</name>
</gene>
<feature type="transmembrane region" description="Helical" evidence="1">
    <location>
        <begin position="43"/>
        <end position="63"/>
    </location>
</feature>
<dbReference type="NCBIfam" id="TIGR01300">
    <property type="entry name" value="CPA3_mnhG_phaG"/>
    <property type="match status" value="1"/>
</dbReference>
<keyword evidence="4" id="KW-1185">Reference proteome</keyword>
<dbReference type="EMBL" id="NXII01000003">
    <property type="protein sequence ID" value="RXI42462.1"/>
    <property type="molecule type" value="Genomic_DNA"/>
</dbReference>
<dbReference type="Pfam" id="PF03334">
    <property type="entry name" value="PhaG_MnhG_YufB"/>
    <property type="match status" value="1"/>
</dbReference>
<dbReference type="Proteomes" id="UP000290870">
    <property type="component" value="Unassembled WGS sequence"/>
</dbReference>
<keyword evidence="1" id="KW-0812">Transmembrane</keyword>
<protein>
    <submittedName>
        <fullName evidence="3">Na+/H+ antiporter subunit G</fullName>
    </submittedName>
</protein>
<name>A0A4Q0ZPY7_9BACT</name>